<keyword evidence="1" id="KW-1133">Transmembrane helix</keyword>
<protein>
    <submittedName>
        <fullName evidence="2">Uncharacterized protein</fullName>
    </submittedName>
</protein>
<gene>
    <name evidence="2" type="ORF">MNBD_ALPHA05-849</name>
</gene>
<evidence type="ECO:0000313" key="2">
    <source>
        <dbReference type="EMBL" id="VAV98847.1"/>
    </source>
</evidence>
<evidence type="ECO:0000256" key="1">
    <source>
        <dbReference type="SAM" id="Phobius"/>
    </source>
</evidence>
<organism evidence="2">
    <name type="scientific">hydrothermal vent metagenome</name>
    <dbReference type="NCBI Taxonomy" id="652676"/>
    <lineage>
        <taxon>unclassified sequences</taxon>
        <taxon>metagenomes</taxon>
        <taxon>ecological metagenomes</taxon>
    </lineage>
</organism>
<sequence length="44" mass="5323">MILRRVIKHFRNQEWTAIFLDFLIGVFVGLQVSNWNDRRAYSVL</sequence>
<dbReference type="EMBL" id="UOEH01000261">
    <property type="protein sequence ID" value="VAV98847.1"/>
    <property type="molecule type" value="Genomic_DNA"/>
</dbReference>
<reference evidence="2" key="1">
    <citation type="submission" date="2018-06" db="EMBL/GenBank/DDBJ databases">
        <authorList>
            <person name="Zhirakovskaya E."/>
        </authorList>
    </citation>
    <scope>NUCLEOTIDE SEQUENCE</scope>
</reference>
<feature type="transmembrane region" description="Helical" evidence="1">
    <location>
        <begin position="12"/>
        <end position="32"/>
    </location>
</feature>
<dbReference type="AlphaFoldDB" id="A0A3B0S270"/>
<name>A0A3B0S270_9ZZZZ</name>
<proteinExistence type="predicted"/>
<keyword evidence="1" id="KW-0812">Transmembrane</keyword>
<accession>A0A3B0S270</accession>
<keyword evidence="1" id="KW-0472">Membrane</keyword>